<dbReference type="Proteomes" id="UP001082703">
    <property type="component" value="Unassembled WGS sequence"/>
</dbReference>
<dbReference type="Pfam" id="PF00528">
    <property type="entry name" value="BPD_transp_1"/>
    <property type="match status" value="1"/>
</dbReference>
<dbReference type="RefSeq" id="WP_268058499.1">
    <property type="nucleotide sequence ID" value="NZ_JAPOHA010000008.1"/>
</dbReference>
<comment type="subcellular location">
    <subcellularLocation>
        <location evidence="1 7">Cell membrane</location>
        <topology evidence="1 7">Multi-pass membrane protein</topology>
    </subcellularLocation>
</comment>
<gene>
    <name evidence="9" type="ORF">OUY18_09295</name>
</gene>
<evidence type="ECO:0000256" key="3">
    <source>
        <dbReference type="ARBA" id="ARBA00022475"/>
    </source>
</evidence>
<evidence type="ECO:0000256" key="7">
    <source>
        <dbReference type="RuleBase" id="RU363032"/>
    </source>
</evidence>
<feature type="transmembrane region" description="Helical" evidence="7">
    <location>
        <begin position="229"/>
        <end position="249"/>
    </location>
</feature>
<evidence type="ECO:0000259" key="8">
    <source>
        <dbReference type="PROSITE" id="PS50928"/>
    </source>
</evidence>
<evidence type="ECO:0000256" key="1">
    <source>
        <dbReference type="ARBA" id="ARBA00004651"/>
    </source>
</evidence>
<feature type="transmembrane region" description="Helical" evidence="7">
    <location>
        <begin position="172"/>
        <end position="193"/>
    </location>
</feature>
<feature type="transmembrane region" description="Helical" evidence="7">
    <location>
        <begin position="12"/>
        <end position="30"/>
    </location>
</feature>
<keyword evidence="10" id="KW-1185">Reference proteome</keyword>
<keyword evidence="4 7" id="KW-0812">Transmembrane</keyword>
<dbReference type="InterPro" id="IPR000515">
    <property type="entry name" value="MetI-like"/>
</dbReference>
<evidence type="ECO:0000313" key="10">
    <source>
        <dbReference type="Proteomes" id="UP001082703"/>
    </source>
</evidence>
<proteinExistence type="inferred from homology"/>
<keyword evidence="6 7" id="KW-0472">Membrane</keyword>
<evidence type="ECO:0000256" key="5">
    <source>
        <dbReference type="ARBA" id="ARBA00022989"/>
    </source>
</evidence>
<keyword evidence="2 7" id="KW-0813">Transport</keyword>
<dbReference type="PANTHER" id="PTHR30151">
    <property type="entry name" value="ALKANE SULFONATE ABC TRANSPORTER-RELATED, MEMBRANE SUBUNIT"/>
    <property type="match status" value="1"/>
</dbReference>
<sequence length="260" mass="28206">MIKSQKEKIQRVLAGLFSIGAFLALWQWAVVSTTLGQLMPGPITVITSFIQAFSVPIGTCTIQQHVGWSLSRVMIAYLVAAVVGIGLGVLMGWNPKIEAIFKPLYDIIRPIPPIAWIPLSIVWFGLGEMTKYFLIFLSAFSNITLNAYEGAKSVDPVLMGASRMLGANRTQTLLTVVLPASMPFIFAGLQVAISTSWATVVAAEMVRSTEGVGWVIVSAQDTNDMNQTLVGILAIGIVGFILATIMRGVETRLCKWNKSE</sequence>
<dbReference type="PROSITE" id="PS50928">
    <property type="entry name" value="ABC_TM1"/>
    <property type="match status" value="1"/>
</dbReference>
<evidence type="ECO:0000313" key="9">
    <source>
        <dbReference type="EMBL" id="MCY1714449.1"/>
    </source>
</evidence>
<feature type="transmembrane region" description="Helical" evidence="7">
    <location>
        <begin position="74"/>
        <end position="95"/>
    </location>
</feature>
<dbReference type="SUPFAM" id="SSF161098">
    <property type="entry name" value="MetI-like"/>
    <property type="match status" value="1"/>
</dbReference>
<evidence type="ECO:0000256" key="2">
    <source>
        <dbReference type="ARBA" id="ARBA00022448"/>
    </source>
</evidence>
<dbReference type="Gene3D" id="1.10.3720.10">
    <property type="entry name" value="MetI-like"/>
    <property type="match status" value="1"/>
</dbReference>
<dbReference type="InterPro" id="IPR035906">
    <property type="entry name" value="MetI-like_sf"/>
</dbReference>
<name>A0ABT4BU98_9FIRM</name>
<dbReference type="CDD" id="cd06261">
    <property type="entry name" value="TM_PBP2"/>
    <property type="match status" value="1"/>
</dbReference>
<organism evidence="9 10">
    <name type="scientific">Caproiciproducens galactitolivorans</name>
    <dbReference type="NCBI Taxonomy" id="642589"/>
    <lineage>
        <taxon>Bacteria</taxon>
        <taxon>Bacillati</taxon>
        <taxon>Bacillota</taxon>
        <taxon>Clostridia</taxon>
        <taxon>Eubacteriales</taxon>
        <taxon>Acutalibacteraceae</taxon>
        <taxon>Caproiciproducens</taxon>
    </lineage>
</organism>
<comment type="caution">
    <text evidence="9">The sequence shown here is derived from an EMBL/GenBank/DDBJ whole genome shotgun (WGS) entry which is preliminary data.</text>
</comment>
<comment type="similarity">
    <text evidence="7">Belongs to the binding-protein-dependent transport system permease family.</text>
</comment>
<dbReference type="PANTHER" id="PTHR30151:SF0">
    <property type="entry name" value="ABC TRANSPORTER PERMEASE PROTEIN MJ0413-RELATED"/>
    <property type="match status" value="1"/>
</dbReference>
<protein>
    <submittedName>
        <fullName evidence="9">ABC transporter permease</fullName>
    </submittedName>
</protein>
<feature type="transmembrane region" description="Helical" evidence="7">
    <location>
        <begin position="107"/>
        <end position="126"/>
    </location>
</feature>
<reference evidence="9 10" key="1">
    <citation type="submission" date="2022-11" db="EMBL/GenBank/DDBJ databases">
        <authorList>
            <person name="Caiyu Z."/>
        </authorList>
    </citation>
    <scope>NUCLEOTIDE SEQUENCE [LARGE SCALE GENOMIC DNA]</scope>
    <source>
        <strain evidence="9 10">YR-4</strain>
    </source>
</reference>
<evidence type="ECO:0000256" key="6">
    <source>
        <dbReference type="ARBA" id="ARBA00023136"/>
    </source>
</evidence>
<keyword evidence="5 7" id="KW-1133">Transmembrane helix</keyword>
<feature type="domain" description="ABC transmembrane type-1" evidence="8">
    <location>
        <begin position="66"/>
        <end position="250"/>
    </location>
</feature>
<evidence type="ECO:0000256" key="4">
    <source>
        <dbReference type="ARBA" id="ARBA00022692"/>
    </source>
</evidence>
<accession>A0ABT4BU98</accession>
<dbReference type="EMBL" id="JAPOHA010000008">
    <property type="protein sequence ID" value="MCY1714449.1"/>
    <property type="molecule type" value="Genomic_DNA"/>
</dbReference>
<keyword evidence="3" id="KW-1003">Cell membrane</keyword>